<evidence type="ECO:0000259" key="3">
    <source>
        <dbReference type="Pfam" id="PF20153"/>
    </source>
</evidence>
<keyword evidence="2" id="KW-0472">Membrane</keyword>
<protein>
    <recommendedName>
        <fullName evidence="3">DUF6535 domain-containing protein</fullName>
    </recommendedName>
</protein>
<evidence type="ECO:0000313" key="4">
    <source>
        <dbReference type="EMBL" id="THV04791.1"/>
    </source>
</evidence>
<dbReference type="EMBL" id="ML179053">
    <property type="protein sequence ID" value="THV04791.1"/>
    <property type="molecule type" value="Genomic_DNA"/>
</dbReference>
<sequence length="937" mass="107241">MSQVPLVVDPEKRLESRSSATHKRFKPSADDEATQFLWATYLDQANNYDKLLLEGWKGDMGGMLLFSALYSAILAPFLIESYPRLQADPADATVAILTQMSQQLASLSNGTTFTSESRPPFEPDTASMVCNTLWFLSLALAITCSLLATFVQQWVRDFLHKTAVRPSPIAKARILAFSYFGLRRFGMHTFVDIIPMLMHISLSFFFAGLVAFLYPINRPLAYLMACILGIFIFVYLGLSCIPLVYLDAPYRTPVSDLIWRFGIMLRGFFLRRHHHTEEPNLTEAMLEASFKDYKERDRQCMKFTMKSLNTDVELLPLLWAIPEAVIRSSTEVRAANLELIAPILRSPDPDENIISRISAFITVSGFSADPERQNMGMETALRALWSLARLVIDHGKKQLSTPNTTTPVLWFDRDLLTTFERLGSAPTSYVISAFALVRTSRLQSFRCYIDAVANKLSTETSNRERLRMAKDVFEGVSFGDIHWTSNLFRQHFSQLGITLRKGHATGISDTRAEELVKDAKGHVSELQSPGRWKAALMFVLGEFLFWTTSLKVIPFEMDLTHDLICDSIPGVFDSEQTVEVEHDEAEVSLLLRNISSFPNDVPEEVFRLVFQLAFSTERALLSRDCRGIVITYLYHMGRIVWPIDLRWDRRNDVGQCILQDIRDSDSQNPSLSVILIRSIYHALPITSLQVPQQLRDFAMQIFELIPKASEQFTQDRWWHSIEAYTEWILCKDILNRLDTSNNDTVPAHDPRLMDDVCSLGRRVFSDDVQTPKYPSSGKADECRKWAEEIKAYVMSINLLMVSKFISINCDTDDPDGRVYMGDWVGMQCWLFNYSGHIFDDVQLQFAKSVRTLGSIWNQPPAARRVFQESIWRLSQHWCWITNVESAKILLEVIRQHKDSRVFFRGWIGHEQELFNRCTELTEKAKAGKDLAEDDLLQ</sequence>
<feature type="transmembrane region" description="Helical" evidence="2">
    <location>
        <begin position="193"/>
        <end position="214"/>
    </location>
</feature>
<feature type="transmembrane region" description="Helical" evidence="2">
    <location>
        <begin position="133"/>
        <end position="151"/>
    </location>
</feature>
<feature type="region of interest" description="Disordered" evidence="1">
    <location>
        <begin position="1"/>
        <end position="27"/>
    </location>
</feature>
<evidence type="ECO:0000256" key="1">
    <source>
        <dbReference type="SAM" id="MobiDB-lite"/>
    </source>
</evidence>
<evidence type="ECO:0000313" key="5">
    <source>
        <dbReference type="Proteomes" id="UP000297245"/>
    </source>
</evidence>
<dbReference type="OrthoDB" id="2756178at2759"/>
<keyword evidence="2" id="KW-0812">Transmembrane</keyword>
<organism evidence="4 5">
    <name type="scientific">Dendrothele bispora (strain CBS 962.96)</name>
    <dbReference type="NCBI Taxonomy" id="1314807"/>
    <lineage>
        <taxon>Eukaryota</taxon>
        <taxon>Fungi</taxon>
        <taxon>Dikarya</taxon>
        <taxon>Basidiomycota</taxon>
        <taxon>Agaricomycotina</taxon>
        <taxon>Agaricomycetes</taxon>
        <taxon>Agaricomycetidae</taxon>
        <taxon>Agaricales</taxon>
        <taxon>Agaricales incertae sedis</taxon>
        <taxon>Dendrothele</taxon>
    </lineage>
</organism>
<gene>
    <name evidence="4" type="ORF">K435DRAFT_714364</name>
</gene>
<dbReference type="AlphaFoldDB" id="A0A4S8MPS8"/>
<name>A0A4S8MPS8_DENBC</name>
<feature type="transmembrane region" description="Helical" evidence="2">
    <location>
        <begin position="220"/>
        <end position="246"/>
    </location>
</feature>
<keyword evidence="2" id="KW-1133">Transmembrane helix</keyword>
<proteinExistence type="predicted"/>
<keyword evidence="5" id="KW-1185">Reference proteome</keyword>
<dbReference type="Pfam" id="PF20153">
    <property type="entry name" value="DUF6535"/>
    <property type="match status" value="1"/>
</dbReference>
<reference evidence="4 5" key="1">
    <citation type="journal article" date="2019" name="Nat. Ecol. Evol.">
        <title>Megaphylogeny resolves global patterns of mushroom evolution.</title>
        <authorList>
            <person name="Varga T."/>
            <person name="Krizsan K."/>
            <person name="Foldi C."/>
            <person name="Dima B."/>
            <person name="Sanchez-Garcia M."/>
            <person name="Sanchez-Ramirez S."/>
            <person name="Szollosi G.J."/>
            <person name="Szarkandi J.G."/>
            <person name="Papp V."/>
            <person name="Albert L."/>
            <person name="Andreopoulos W."/>
            <person name="Angelini C."/>
            <person name="Antonin V."/>
            <person name="Barry K.W."/>
            <person name="Bougher N.L."/>
            <person name="Buchanan P."/>
            <person name="Buyck B."/>
            <person name="Bense V."/>
            <person name="Catcheside P."/>
            <person name="Chovatia M."/>
            <person name="Cooper J."/>
            <person name="Damon W."/>
            <person name="Desjardin D."/>
            <person name="Finy P."/>
            <person name="Geml J."/>
            <person name="Haridas S."/>
            <person name="Hughes K."/>
            <person name="Justo A."/>
            <person name="Karasinski D."/>
            <person name="Kautmanova I."/>
            <person name="Kiss B."/>
            <person name="Kocsube S."/>
            <person name="Kotiranta H."/>
            <person name="LaButti K.M."/>
            <person name="Lechner B.E."/>
            <person name="Liimatainen K."/>
            <person name="Lipzen A."/>
            <person name="Lukacs Z."/>
            <person name="Mihaltcheva S."/>
            <person name="Morgado L.N."/>
            <person name="Niskanen T."/>
            <person name="Noordeloos M.E."/>
            <person name="Ohm R.A."/>
            <person name="Ortiz-Santana B."/>
            <person name="Ovrebo C."/>
            <person name="Racz N."/>
            <person name="Riley R."/>
            <person name="Savchenko A."/>
            <person name="Shiryaev A."/>
            <person name="Soop K."/>
            <person name="Spirin V."/>
            <person name="Szebenyi C."/>
            <person name="Tomsovsky M."/>
            <person name="Tulloss R.E."/>
            <person name="Uehling J."/>
            <person name="Grigoriev I.V."/>
            <person name="Vagvolgyi C."/>
            <person name="Papp T."/>
            <person name="Martin F.M."/>
            <person name="Miettinen O."/>
            <person name="Hibbett D.S."/>
            <person name="Nagy L.G."/>
        </authorList>
    </citation>
    <scope>NUCLEOTIDE SEQUENCE [LARGE SCALE GENOMIC DNA]</scope>
    <source>
        <strain evidence="4 5">CBS 962.96</strain>
    </source>
</reference>
<accession>A0A4S8MPS8</accession>
<feature type="transmembrane region" description="Helical" evidence="2">
    <location>
        <begin position="60"/>
        <end position="79"/>
    </location>
</feature>
<dbReference type="Proteomes" id="UP000297245">
    <property type="component" value="Unassembled WGS sequence"/>
</dbReference>
<dbReference type="InterPro" id="IPR045338">
    <property type="entry name" value="DUF6535"/>
</dbReference>
<feature type="domain" description="DUF6535" evidence="3">
    <location>
        <begin position="38"/>
        <end position="214"/>
    </location>
</feature>
<evidence type="ECO:0000256" key="2">
    <source>
        <dbReference type="SAM" id="Phobius"/>
    </source>
</evidence>